<organism evidence="2 3">
    <name type="scientific">Prorocentrum cordatum</name>
    <dbReference type="NCBI Taxonomy" id="2364126"/>
    <lineage>
        <taxon>Eukaryota</taxon>
        <taxon>Sar</taxon>
        <taxon>Alveolata</taxon>
        <taxon>Dinophyceae</taxon>
        <taxon>Prorocentrales</taxon>
        <taxon>Prorocentraceae</taxon>
        <taxon>Prorocentrum</taxon>
    </lineage>
</organism>
<dbReference type="PANTHER" id="PTHR10217:SF435">
    <property type="entry name" value="POTASSIUM VOLTAGE-GATED CHANNEL PROTEIN EAG"/>
    <property type="match status" value="1"/>
</dbReference>
<dbReference type="SUPFAM" id="SSF51206">
    <property type="entry name" value="cAMP-binding domain-like"/>
    <property type="match status" value="1"/>
</dbReference>
<reference evidence="2" key="1">
    <citation type="submission" date="2023-10" db="EMBL/GenBank/DDBJ databases">
        <authorList>
            <person name="Chen Y."/>
            <person name="Shah S."/>
            <person name="Dougan E. K."/>
            <person name="Thang M."/>
            <person name="Chan C."/>
        </authorList>
    </citation>
    <scope>NUCLEOTIDE SEQUENCE [LARGE SCALE GENOMIC DNA]</scope>
</reference>
<evidence type="ECO:0008006" key="4">
    <source>
        <dbReference type="Google" id="ProtNLM"/>
    </source>
</evidence>
<dbReference type="EMBL" id="CAUYUJ010022466">
    <property type="protein sequence ID" value="CAK0910814.1"/>
    <property type="molecule type" value="Genomic_DNA"/>
</dbReference>
<protein>
    <recommendedName>
        <fullName evidence="4">Cyclic nucleotide-binding domain-containing protein</fullName>
    </recommendedName>
</protein>
<gene>
    <name evidence="2" type="ORF">PCOR1329_LOCUS84877</name>
</gene>
<sequence length="362" mass="40867">MHWALTQFTPASMEVVPVNVHERLFTCVVIIVAMVIFSSFVSSITQAMALLRSTHARKAEQEIIMRNVSDFSEYCIPRELAARCKHFLLQHQRMANKRIKDTEMPCMKLLPKAIREELRYEAFTPLLKAHPFFDFYMQACPVGMRQICASATDEVSMLPLEEMFWDGQSVNRMFFVRVGLVSYCHRDHRTSPLDVRQGQWACEEALWSKVALVDGPFRAGSAGCELLTVLPAEFQSIAMAHPGALRFCVGYADAFIQKFNMASKRAECDDLLFNQHDTIMDMVEDACIGDDAWGKLNRRFHRSKVQSGKIVTHMPPVSIGRWWASKSDANASQSRGTCGDATHTEVSTLDSVSGFPLRRGTA</sequence>
<accession>A0ABN9YGW1</accession>
<proteinExistence type="predicted"/>
<dbReference type="SUPFAM" id="SSF81324">
    <property type="entry name" value="Voltage-gated potassium channels"/>
    <property type="match status" value="1"/>
</dbReference>
<evidence type="ECO:0000256" key="1">
    <source>
        <dbReference type="SAM" id="Phobius"/>
    </source>
</evidence>
<dbReference type="Proteomes" id="UP001189429">
    <property type="component" value="Unassembled WGS sequence"/>
</dbReference>
<dbReference type="PANTHER" id="PTHR10217">
    <property type="entry name" value="VOLTAGE AND LIGAND GATED POTASSIUM CHANNEL"/>
    <property type="match status" value="1"/>
</dbReference>
<keyword evidence="1" id="KW-0472">Membrane</keyword>
<dbReference type="InterPro" id="IPR014710">
    <property type="entry name" value="RmlC-like_jellyroll"/>
</dbReference>
<evidence type="ECO:0000313" key="3">
    <source>
        <dbReference type="Proteomes" id="UP001189429"/>
    </source>
</evidence>
<keyword evidence="3" id="KW-1185">Reference proteome</keyword>
<dbReference type="InterPro" id="IPR050818">
    <property type="entry name" value="KCNH_animal-type"/>
</dbReference>
<dbReference type="InterPro" id="IPR018490">
    <property type="entry name" value="cNMP-bd_dom_sf"/>
</dbReference>
<keyword evidence="1" id="KW-0812">Transmembrane</keyword>
<feature type="transmembrane region" description="Helical" evidence="1">
    <location>
        <begin position="23"/>
        <end position="51"/>
    </location>
</feature>
<comment type="caution">
    <text evidence="2">The sequence shown here is derived from an EMBL/GenBank/DDBJ whole genome shotgun (WGS) entry which is preliminary data.</text>
</comment>
<dbReference type="Gene3D" id="2.60.120.10">
    <property type="entry name" value="Jelly Rolls"/>
    <property type="match status" value="1"/>
</dbReference>
<keyword evidence="1" id="KW-1133">Transmembrane helix</keyword>
<evidence type="ECO:0000313" key="2">
    <source>
        <dbReference type="EMBL" id="CAK0910814.1"/>
    </source>
</evidence>
<name>A0ABN9YGW1_9DINO</name>